<dbReference type="Gene3D" id="1.20.1270.180">
    <property type="match status" value="1"/>
</dbReference>
<dbReference type="RefSeq" id="WP_094019815.1">
    <property type="nucleotide sequence ID" value="NZ_FXYF01000002.1"/>
</dbReference>
<keyword evidence="1" id="KW-0732">Signal</keyword>
<dbReference type="Pfam" id="PF07007">
    <property type="entry name" value="LprI"/>
    <property type="match status" value="1"/>
</dbReference>
<feature type="chain" id="PRO_5012692243" description="Lysozyme inhibitor LprI-like N-terminal domain-containing protein" evidence="1">
    <location>
        <begin position="21"/>
        <end position="162"/>
    </location>
</feature>
<dbReference type="InterPro" id="IPR009739">
    <property type="entry name" value="LprI-like_N"/>
</dbReference>
<gene>
    <name evidence="3" type="ORF">MAA8898_00958</name>
</gene>
<sequence length="162" mass="17359">MKILALSLVLGAMVAAPAAAQELVFSPRATESCLASGADFRDCIGLSAEACINDTPGGYATVAVSGCNYRELDWWDARLNTSYGFALRHAKQVDKDNAGFGPSMEAALREMQRAWITFRDTTCAYERSFWGGGTGGGPAEAACQLRVTAEQTWYLESMVTPG</sequence>
<protein>
    <recommendedName>
        <fullName evidence="2">Lysozyme inhibitor LprI-like N-terminal domain-containing protein</fullName>
    </recommendedName>
</protein>
<evidence type="ECO:0000313" key="4">
    <source>
        <dbReference type="Proteomes" id="UP000207598"/>
    </source>
</evidence>
<organism evidence="3 4">
    <name type="scientific">Maliponia aquimaris</name>
    <dbReference type="NCBI Taxonomy" id="1673631"/>
    <lineage>
        <taxon>Bacteria</taxon>
        <taxon>Pseudomonadati</taxon>
        <taxon>Pseudomonadota</taxon>
        <taxon>Alphaproteobacteria</taxon>
        <taxon>Rhodobacterales</taxon>
        <taxon>Paracoccaceae</taxon>
        <taxon>Maliponia</taxon>
    </lineage>
</organism>
<dbReference type="Proteomes" id="UP000207598">
    <property type="component" value="Unassembled WGS sequence"/>
</dbReference>
<evidence type="ECO:0000256" key="1">
    <source>
        <dbReference type="SAM" id="SignalP"/>
    </source>
</evidence>
<dbReference type="OrthoDB" id="7340239at2"/>
<dbReference type="AlphaFoldDB" id="A0A238K1A9"/>
<proteinExistence type="predicted"/>
<feature type="domain" description="Lysozyme inhibitor LprI-like N-terminal" evidence="2">
    <location>
        <begin position="51"/>
        <end position="152"/>
    </location>
</feature>
<name>A0A238K1A9_9RHOB</name>
<evidence type="ECO:0000313" key="3">
    <source>
        <dbReference type="EMBL" id="SMX36665.1"/>
    </source>
</evidence>
<reference evidence="3 4" key="1">
    <citation type="submission" date="2017-05" db="EMBL/GenBank/DDBJ databases">
        <authorList>
            <person name="Song R."/>
            <person name="Chenine A.L."/>
            <person name="Ruprecht R.M."/>
        </authorList>
    </citation>
    <scope>NUCLEOTIDE SEQUENCE [LARGE SCALE GENOMIC DNA]</scope>
    <source>
        <strain evidence="3 4">CECT 8898</strain>
    </source>
</reference>
<keyword evidence="4" id="KW-1185">Reference proteome</keyword>
<evidence type="ECO:0000259" key="2">
    <source>
        <dbReference type="Pfam" id="PF07007"/>
    </source>
</evidence>
<accession>A0A238K1A9</accession>
<feature type="signal peptide" evidence="1">
    <location>
        <begin position="1"/>
        <end position="20"/>
    </location>
</feature>
<dbReference type="EMBL" id="FXYF01000002">
    <property type="protein sequence ID" value="SMX36665.1"/>
    <property type="molecule type" value="Genomic_DNA"/>
</dbReference>